<dbReference type="SMART" id="SM00448">
    <property type="entry name" value="REC"/>
    <property type="match status" value="1"/>
</dbReference>
<comment type="caution">
    <text evidence="5">The sequence shown here is derived from an EMBL/GenBank/DDBJ whole genome shotgun (WGS) entry which is preliminary data.</text>
</comment>
<dbReference type="PROSITE" id="PS50110">
    <property type="entry name" value="RESPONSE_REGULATORY"/>
    <property type="match status" value="1"/>
</dbReference>
<dbReference type="GO" id="GO:0000160">
    <property type="term" value="P:phosphorelay signal transduction system"/>
    <property type="evidence" value="ECO:0007669"/>
    <property type="project" value="InterPro"/>
</dbReference>
<dbReference type="SUPFAM" id="SSF55874">
    <property type="entry name" value="ATPase domain of HSP90 chaperone/DNA topoisomerase II/histidine kinase"/>
    <property type="match status" value="1"/>
</dbReference>
<evidence type="ECO:0000256" key="3">
    <source>
        <dbReference type="SAM" id="MobiDB-lite"/>
    </source>
</evidence>
<feature type="compositionally biased region" description="Polar residues" evidence="3">
    <location>
        <begin position="36"/>
        <end position="45"/>
    </location>
</feature>
<keyword evidence="1 2" id="KW-0597">Phosphoprotein</keyword>
<dbReference type="AlphaFoldDB" id="A0AAE0F136"/>
<keyword evidence="6" id="KW-1185">Reference proteome</keyword>
<feature type="domain" description="Response regulatory" evidence="4">
    <location>
        <begin position="122"/>
        <end position="244"/>
    </location>
</feature>
<dbReference type="Pfam" id="PF00072">
    <property type="entry name" value="Response_reg"/>
    <property type="match status" value="1"/>
</dbReference>
<accession>A0AAE0F136</accession>
<proteinExistence type="predicted"/>
<evidence type="ECO:0000313" key="5">
    <source>
        <dbReference type="EMBL" id="KAK3247522.1"/>
    </source>
</evidence>
<dbReference type="Proteomes" id="UP001190700">
    <property type="component" value="Unassembled WGS sequence"/>
</dbReference>
<dbReference type="PANTHER" id="PTHR45339:SF6">
    <property type="entry name" value="SENSORY HISTIDINE PROTEIN KINASE"/>
    <property type="match status" value="1"/>
</dbReference>
<dbReference type="InterPro" id="IPR011006">
    <property type="entry name" value="CheY-like_superfamily"/>
</dbReference>
<evidence type="ECO:0000259" key="4">
    <source>
        <dbReference type="PROSITE" id="PS50110"/>
    </source>
</evidence>
<dbReference type="CDD" id="cd17546">
    <property type="entry name" value="REC_hyHK_CKI1_RcsC-like"/>
    <property type="match status" value="1"/>
</dbReference>
<protein>
    <recommendedName>
        <fullName evidence="4">Response regulatory domain-containing protein</fullName>
    </recommendedName>
</protein>
<evidence type="ECO:0000256" key="1">
    <source>
        <dbReference type="ARBA" id="ARBA00022553"/>
    </source>
</evidence>
<dbReference type="InterPro" id="IPR001789">
    <property type="entry name" value="Sig_transdc_resp-reg_receiver"/>
</dbReference>
<dbReference type="EMBL" id="LGRX02028896">
    <property type="protein sequence ID" value="KAK3247522.1"/>
    <property type="molecule type" value="Genomic_DNA"/>
</dbReference>
<name>A0AAE0F136_9CHLO</name>
<evidence type="ECO:0000256" key="2">
    <source>
        <dbReference type="PROSITE-ProRule" id="PRU00169"/>
    </source>
</evidence>
<sequence>MSGSHTVLTNLLQNAAQSSPMGGTVQVYVDAETSNVASTASSPSTLEVPRDTPGESSMNLDGDVLLHIKVQDSGAAHITEKQWLSQADDPFLETGAEGGLGLSLPVCKHLQVSLLKTRTAGDPITVEYKVIHLTSAFSVVTGRGAQHISEAKNGEEAMKELHAGMVKSRRYDIVYTDLRMPVMDGFQLAEAIRSDLPDEFQPVIFSVTAEGSSVFHRCRKVGISECLLKPINVEMIQSTLLHPEIGRRSSFR</sequence>
<dbReference type="PANTHER" id="PTHR45339">
    <property type="entry name" value="HYBRID SIGNAL TRANSDUCTION HISTIDINE KINASE J"/>
    <property type="match status" value="1"/>
</dbReference>
<organism evidence="5 6">
    <name type="scientific">Cymbomonas tetramitiformis</name>
    <dbReference type="NCBI Taxonomy" id="36881"/>
    <lineage>
        <taxon>Eukaryota</taxon>
        <taxon>Viridiplantae</taxon>
        <taxon>Chlorophyta</taxon>
        <taxon>Pyramimonadophyceae</taxon>
        <taxon>Pyramimonadales</taxon>
        <taxon>Pyramimonadaceae</taxon>
        <taxon>Cymbomonas</taxon>
    </lineage>
</organism>
<feature type="modified residue" description="4-aspartylphosphate" evidence="2">
    <location>
        <position position="177"/>
    </location>
</feature>
<gene>
    <name evidence="5" type="ORF">CYMTET_42983</name>
</gene>
<dbReference type="Gene3D" id="3.40.50.2300">
    <property type="match status" value="1"/>
</dbReference>
<reference evidence="5 6" key="1">
    <citation type="journal article" date="2015" name="Genome Biol. Evol.">
        <title>Comparative Genomics of a Bacterivorous Green Alga Reveals Evolutionary Causalities and Consequences of Phago-Mixotrophic Mode of Nutrition.</title>
        <authorList>
            <person name="Burns J.A."/>
            <person name="Paasch A."/>
            <person name="Narechania A."/>
            <person name="Kim E."/>
        </authorList>
    </citation>
    <scope>NUCLEOTIDE SEQUENCE [LARGE SCALE GENOMIC DNA]</scope>
    <source>
        <strain evidence="5 6">PLY_AMNH</strain>
    </source>
</reference>
<evidence type="ECO:0000313" key="6">
    <source>
        <dbReference type="Proteomes" id="UP001190700"/>
    </source>
</evidence>
<feature type="region of interest" description="Disordered" evidence="3">
    <location>
        <begin position="36"/>
        <end position="57"/>
    </location>
</feature>
<dbReference type="SUPFAM" id="SSF52172">
    <property type="entry name" value="CheY-like"/>
    <property type="match status" value="1"/>
</dbReference>
<dbReference type="GO" id="GO:0004672">
    <property type="term" value="F:protein kinase activity"/>
    <property type="evidence" value="ECO:0007669"/>
    <property type="project" value="UniProtKB-ARBA"/>
</dbReference>
<dbReference type="Gene3D" id="3.30.565.10">
    <property type="entry name" value="Histidine kinase-like ATPase, C-terminal domain"/>
    <property type="match status" value="1"/>
</dbReference>
<dbReference type="InterPro" id="IPR036890">
    <property type="entry name" value="HATPase_C_sf"/>
</dbReference>